<dbReference type="InterPro" id="IPR006059">
    <property type="entry name" value="SBP"/>
</dbReference>
<organism evidence="3 4">
    <name type="scientific">Caldicoprobacter faecalis</name>
    <dbReference type="NCBI Taxonomy" id="937334"/>
    <lineage>
        <taxon>Bacteria</taxon>
        <taxon>Bacillati</taxon>
        <taxon>Bacillota</taxon>
        <taxon>Clostridia</taxon>
        <taxon>Caldicoprobacterales</taxon>
        <taxon>Caldicoprobacteraceae</taxon>
        <taxon>Caldicoprobacter</taxon>
    </lineage>
</organism>
<dbReference type="RefSeq" id="WP_092282827.1">
    <property type="nucleotide sequence ID" value="NZ_FOXR01000049.1"/>
</dbReference>
<evidence type="ECO:0000256" key="1">
    <source>
        <dbReference type="SAM" id="MobiDB-lite"/>
    </source>
</evidence>
<feature type="chain" id="PRO_5038904384" evidence="2">
    <location>
        <begin position="23"/>
        <end position="496"/>
    </location>
</feature>
<dbReference type="STRING" id="937334.SAMN05444406_1493"/>
<keyword evidence="4" id="KW-1185">Reference proteome</keyword>
<dbReference type="InterPro" id="IPR050490">
    <property type="entry name" value="Bact_solute-bd_prot1"/>
</dbReference>
<reference evidence="3 4" key="1">
    <citation type="submission" date="2016-10" db="EMBL/GenBank/DDBJ databases">
        <authorList>
            <person name="de Groot N.N."/>
        </authorList>
    </citation>
    <scope>NUCLEOTIDE SEQUENCE [LARGE SCALE GENOMIC DNA]</scope>
    <source>
        <strain evidence="3 4">DSM 20678</strain>
    </source>
</reference>
<feature type="signal peptide" evidence="2">
    <location>
        <begin position="1"/>
        <end position="22"/>
    </location>
</feature>
<accession>A0A1I5YJ66</accession>
<dbReference type="Pfam" id="PF13416">
    <property type="entry name" value="SBP_bac_8"/>
    <property type="match status" value="1"/>
</dbReference>
<gene>
    <name evidence="3" type="ORF">SAMN05444406_1493</name>
</gene>
<evidence type="ECO:0000313" key="4">
    <source>
        <dbReference type="Proteomes" id="UP000198577"/>
    </source>
</evidence>
<evidence type="ECO:0000256" key="2">
    <source>
        <dbReference type="SAM" id="SignalP"/>
    </source>
</evidence>
<dbReference type="AlphaFoldDB" id="A0A1I5YJ66"/>
<protein>
    <submittedName>
        <fullName evidence="3">Carbohydrate ABC transporter substrate-binding protein, CUT1 family</fullName>
    </submittedName>
</protein>
<dbReference type="SUPFAM" id="SSF53850">
    <property type="entry name" value="Periplasmic binding protein-like II"/>
    <property type="match status" value="1"/>
</dbReference>
<dbReference type="PROSITE" id="PS51257">
    <property type="entry name" value="PROKAR_LIPOPROTEIN"/>
    <property type="match status" value="1"/>
</dbReference>
<dbReference type="EMBL" id="FOXR01000049">
    <property type="protein sequence ID" value="SFQ44185.1"/>
    <property type="molecule type" value="Genomic_DNA"/>
</dbReference>
<name>A0A1I5YJ66_9FIRM</name>
<proteinExistence type="predicted"/>
<feature type="region of interest" description="Disordered" evidence="1">
    <location>
        <begin position="28"/>
        <end position="64"/>
    </location>
</feature>
<dbReference type="Gene3D" id="3.40.190.10">
    <property type="entry name" value="Periplasmic binding protein-like II"/>
    <property type="match status" value="1"/>
</dbReference>
<dbReference type="OrthoDB" id="383937at2"/>
<sequence>MLITKKILAGILALMIILSVFTGCTQKETSQESSGNQGGAKETPATDESSTSTDQQNKDDKTGGVVKILTNVTGGKDEEEMKLFEKALSEATGLTVTMERPPSDYTNTLMRKLNSGEKLDLIYLNMPQYLELVNQGALLDLTDYIKSSKIYSDPSKIDPRELKDIEVNGRIYAGFNKKEVHRVVALNRVHLEKAGIDYKSIDPTLDGYYNVFKKLKETIKTPNYYPYNVVMSEVFDLQPWFASVGLKTGVVIDEKDGKKYVPISTDDAVPVWEWIAKLYKEGLIDPAASVDKTKDLRDKMSAASQLTSVTVDWAAWVGLHNAKALAEGIGPDKYEIVSLPGVKTPNGSYMLTKGAASLWAIPKNAENPDGAWKIIEFFATQEGGELLSVGIKGHDYTVDDKGNYVLTDIGKQHGCDHGAPVPILETFKHPIGYNPGVEEALSYGKYASIELPISNEGDYKEIVGKWAVQIMEGKVSVADGLKNMRSELVSRKVTDK</sequence>
<dbReference type="Proteomes" id="UP000198577">
    <property type="component" value="Unassembled WGS sequence"/>
</dbReference>
<dbReference type="PANTHER" id="PTHR43649">
    <property type="entry name" value="ARABINOSE-BINDING PROTEIN-RELATED"/>
    <property type="match status" value="1"/>
</dbReference>
<dbReference type="PANTHER" id="PTHR43649:SF12">
    <property type="entry name" value="DIACETYLCHITOBIOSE BINDING PROTEIN DASA"/>
    <property type="match status" value="1"/>
</dbReference>
<evidence type="ECO:0000313" key="3">
    <source>
        <dbReference type="EMBL" id="SFQ44185.1"/>
    </source>
</evidence>
<keyword evidence="2" id="KW-0732">Signal</keyword>
<feature type="compositionally biased region" description="Polar residues" evidence="1">
    <location>
        <begin position="46"/>
        <end position="55"/>
    </location>
</feature>